<feature type="region of interest" description="Disordered" evidence="1">
    <location>
        <begin position="1"/>
        <end position="27"/>
    </location>
</feature>
<dbReference type="Bgee" id="ENSLOCG00000009753">
    <property type="expression patterns" value="Expressed in testis and 3 other cell types or tissues"/>
</dbReference>
<evidence type="ECO:0000313" key="3">
    <source>
        <dbReference type="Proteomes" id="UP000018468"/>
    </source>
</evidence>
<proteinExistence type="predicted"/>
<dbReference type="GeneTree" id="ENSGT00940000165361"/>
<dbReference type="GO" id="GO:0008285">
    <property type="term" value="P:negative regulation of cell population proliferation"/>
    <property type="evidence" value="ECO:0007669"/>
    <property type="project" value="InterPro"/>
</dbReference>
<dbReference type="InterPro" id="IPR033304">
    <property type="entry name" value="DLEC1"/>
</dbReference>
<dbReference type="AlphaFoldDB" id="W5MU52"/>
<name>W5MU52_LEPOC</name>
<dbReference type="Ensembl" id="ENSLOCT00000011932.1">
    <property type="protein sequence ID" value="ENSLOCP00000011911.1"/>
    <property type="gene ID" value="ENSLOCG00000009753.1"/>
</dbReference>
<sequence>MLQEPSLNTSCGSEPPMNRHRPASEKTQDISHLLASIFKQLYTSEIIGKDKIANLEKSRGGGNSYHEKYVEELQKVSKGLNHHNSKHCMSLITLR</sequence>
<organism evidence="2 3">
    <name type="scientific">Lepisosteus oculatus</name>
    <name type="common">Spotted gar</name>
    <dbReference type="NCBI Taxonomy" id="7918"/>
    <lineage>
        <taxon>Eukaryota</taxon>
        <taxon>Metazoa</taxon>
        <taxon>Chordata</taxon>
        <taxon>Craniata</taxon>
        <taxon>Vertebrata</taxon>
        <taxon>Euteleostomi</taxon>
        <taxon>Actinopterygii</taxon>
        <taxon>Neopterygii</taxon>
        <taxon>Holostei</taxon>
        <taxon>Semionotiformes</taxon>
        <taxon>Lepisosteidae</taxon>
        <taxon>Lepisosteus</taxon>
    </lineage>
</organism>
<dbReference type="EMBL" id="AHAT01010410">
    <property type="status" value="NOT_ANNOTATED_CDS"/>
    <property type="molecule type" value="Genomic_DNA"/>
</dbReference>
<dbReference type="PANTHER" id="PTHR46348:SF1">
    <property type="entry name" value="DELETED IN LUNG AND ESOPHAGEAL CANCER PROTEIN 1"/>
    <property type="match status" value="1"/>
</dbReference>
<protein>
    <submittedName>
        <fullName evidence="2">Uncharacterized protein</fullName>
    </submittedName>
</protein>
<accession>W5MU52</accession>
<dbReference type="STRING" id="7918.ENSLOCP00000011911"/>
<reference evidence="3" key="1">
    <citation type="submission" date="2011-12" db="EMBL/GenBank/DDBJ databases">
        <title>The Draft Genome of Lepisosteus oculatus.</title>
        <authorList>
            <consortium name="The Broad Institute Genome Assembly &amp; Analysis Group"/>
            <consortium name="Computational R&amp;D Group"/>
            <consortium name="and Sequencing Platform"/>
            <person name="Di Palma F."/>
            <person name="Alfoldi J."/>
            <person name="Johnson J."/>
            <person name="Berlin A."/>
            <person name="Gnerre S."/>
            <person name="Jaffe D."/>
            <person name="MacCallum I."/>
            <person name="Young S."/>
            <person name="Walker B.J."/>
            <person name="Lander E.S."/>
            <person name="Lindblad-Toh K."/>
        </authorList>
    </citation>
    <scope>NUCLEOTIDE SEQUENCE [LARGE SCALE GENOMIC DNA]</scope>
</reference>
<dbReference type="HOGENOM" id="CLU_2372199_0_0_1"/>
<reference evidence="2" key="3">
    <citation type="submission" date="2025-09" db="UniProtKB">
        <authorList>
            <consortium name="Ensembl"/>
        </authorList>
    </citation>
    <scope>IDENTIFICATION</scope>
</reference>
<feature type="compositionally biased region" description="Polar residues" evidence="1">
    <location>
        <begin position="1"/>
        <end position="12"/>
    </location>
</feature>
<evidence type="ECO:0000256" key="1">
    <source>
        <dbReference type="SAM" id="MobiDB-lite"/>
    </source>
</evidence>
<dbReference type="PANTHER" id="PTHR46348">
    <property type="entry name" value="DELETED IN LUNG AND ESOPHAGEAL CANCER PROTEIN 1"/>
    <property type="match status" value="1"/>
</dbReference>
<dbReference type="Proteomes" id="UP000018468">
    <property type="component" value="Linkage group LG9"/>
</dbReference>
<dbReference type="InParanoid" id="W5MU52"/>
<reference evidence="2" key="2">
    <citation type="submission" date="2025-08" db="UniProtKB">
        <authorList>
            <consortium name="Ensembl"/>
        </authorList>
    </citation>
    <scope>IDENTIFICATION</scope>
</reference>
<evidence type="ECO:0000313" key="2">
    <source>
        <dbReference type="Ensembl" id="ENSLOCP00000011911.1"/>
    </source>
</evidence>
<keyword evidence="3" id="KW-1185">Reference proteome</keyword>